<reference evidence="1" key="2">
    <citation type="journal article" date="2015" name="Data Brief">
        <title>Shoot transcriptome of the giant reed, Arundo donax.</title>
        <authorList>
            <person name="Barrero R.A."/>
            <person name="Guerrero F.D."/>
            <person name="Moolhuijzen P."/>
            <person name="Goolsby J.A."/>
            <person name="Tidwell J."/>
            <person name="Bellgard S.E."/>
            <person name="Bellgard M.I."/>
        </authorList>
    </citation>
    <scope>NUCLEOTIDE SEQUENCE</scope>
    <source>
        <tissue evidence="1">Shoot tissue taken approximately 20 cm above the soil surface</tissue>
    </source>
</reference>
<name>A0A0A9H9J2_ARUDO</name>
<sequence length="33" mass="3799">MVIFQSLNTNKIYLFSVVSIFIPSNTNKICLLH</sequence>
<organism evidence="1">
    <name type="scientific">Arundo donax</name>
    <name type="common">Giant reed</name>
    <name type="synonym">Donax arundinaceus</name>
    <dbReference type="NCBI Taxonomy" id="35708"/>
    <lineage>
        <taxon>Eukaryota</taxon>
        <taxon>Viridiplantae</taxon>
        <taxon>Streptophyta</taxon>
        <taxon>Embryophyta</taxon>
        <taxon>Tracheophyta</taxon>
        <taxon>Spermatophyta</taxon>
        <taxon>Magnoliopsida</taxon>
        <taxon>Liliopsida</taxon>
        <taxon>Poales</taxon>
        <taxon>Poaceae</taxon>
        <taxon>PACMAD clade</taxon>
        <taxon>Arundinoideae</taxon>
        <taxon>Arundineae</taxon>
        <taxon>Arundo</taxon>
    </lineage>
</organism>
<protein>
    <submittedName>
        <fullName evidence="1">Uncharacterized protein</fullName>
    </submittedName>
</protein>
<dbReference type="AlphaFoldDB" id="A0A0A9H9J2"/>
<accession>A0A0A9H9J2</accession>
<evidence type="ECO:0000313" key="1">
    <source>
        <dbReference type="EMBL" id="JAE33865.1"/>
    </source>
</evidence>
<dbReference type="EMBL" id="GBRH01164031">
    <property type="protein sequence ID" value="JAE33865.1"/>
    <property type="molecule type" value="Transcribed_RNA"/>
</dbReference>
<proteinExistence type="predicted"/>
<reference evidence="1" key="1">
    <citation type="submission" date="2014-09" db="EMBL/GenBank/DDBJ databases">
        <authorList>
            <person name="Magalhaes I.L.F."/>
            <person name="Oliveira U."/>
            <person name="Santos F.R."/>
            <person name="Vidigal T.H.D.A."/>
            <person name="Brescovit A.D."/>
            <person name="Santos A.J."/>
        </authorList>
    </citation>
    <scope>NUCLEOTIDE SEQUENCE</scope>
    <source>
        <tissue evidence="1">Shoot tissue taken approximately 20 cm above the soil surface</tissue>
    </source>
</reference>